<dbReference type="AlphaFoldDB" id="E1WWW9"/>
<keyword evidence="1" id="KW-1133">Transmembrane helix</keyword>
<feature type="transmembrane region" description="Helical" evidence="1">
    <location>
        <begin position="150"/>
        <end position="167"/>
    </location>
</feature>
<proteinExistence type="predicted"/>
<evidence type="ECO:0000313" key="3">
    <source>
        <dbReference type="EMBL" id="CBW24145.1"/>
    </source>
</evidence>
<dbReference type="KEGG" id="bfg:BF638R_3694"/>
<organism evidence="3 4">
    <name type="scientific">Bacteroides fragilis (strain 638R)</name>
    <dbReference type="NCBI Taxonomy" id="862962"/>
    <lineage>
        <taxon>Bacteria</taxon>
        <taxon>Pseudomonadati</taxon>
        <taxon>Bacteroidota</taxon>
        <taxon>Bacteroidia</taxon>
        <taxon>Bacteroidales</taxon>
        <taxon>Bacteroidaceae</taxon>
        <taxon>Bacteroides</taxon>
    </lineage>
</organism>
<evidence type="ECO:0000256" key="1">
    <source>
        <dbReference type="SAM" id="Phobius"/>
    </source>
</evidence>
<gene>
    <name evidence="3" type="ordered locus">BF638R_3694</name>
</gene>
<dbReference type="InterPro" id="IPR052734">
    <property type="entry name" value="Nod_factor_acetyltransferase"/>
</dbReference>
<sequence>MFFTLLSLFSVIFSIFVKPTTQTSGMGDDKNKRIDFVDLTKGVCIILVVMAHIGGAFEKLDYHSMIASFRMPLYFFISGIFFKSYEGLFGFFIRKINKLIIPFLFFYLSAFFLKYIVWKIAPGVFQLPVSWTELLVVFHDHALIKFNPPIWFLLALFNCNILFYLVHSLRNRRLGLMFALTLLIGTAGFYMGKHQIELPLYMDVAMSALPFYVAGFWIRRYNFFLFPHRFDKLIPLCILAALAVMYFTATFVGMRTNNYAGNIFQFWASAFAGIFMIMLFCKKFKKLPVISYMGRYSVITLGIHAPLLHFEYPVVSRFIHNEWGQAIALLLLTLTVCIIATPIFLKLIPQAVAQKDFIKTKQSTQQGS</sequence>
<keyword evidence="1" id="KW-0472">Membrane</keyword>
<feature type="transmembrane region" description="Helical" evidence="1">
    <location>
        <begin position="198"/>
        <end position="218"/>
    </location>
</feature>
<feature type="transmembrane region" description="Helical" evidence="1">
    <location>
        <begin position="293"/>
        <end position="312"/>
    </location>
</feature>
<evidence type="ECO:0000313" key="4">
    <source>
        <dbReference type="Proteomes" id="UP000008560"/>
    </source>
</evidence>
<feature type="transmembrane region" description="Helical" evidence="1">
    <location>
        <begin position="324"/>
        <end position="345"/>
    </location>
</feature>
<dbReference type="GO" id="GO:0016747">
    <property type="term" value="F:acyltransferase activity, transferring groups other than amino-acyl groups"/>
    <property type="evidence" value="ECO:0007669"/>
    <property type="project" value="InterPro"/>
</dbReference>
<dbReference type="Pfam" id="PF01757">
    <property type="entry name" value="Acyl_transf_3"/>
    <property type="match status" value="1"/>
</dbReference>
<protein>
    <submittedName>
        <fullName evidence="3">Putative acetyltransferase membrane protein</fullName>
    </submittedName>
</protein>
<dbReference type="PANTHER" id="PTHR37312:SF1">
    <property type="entry name" value="MEMBRANE-BOUND ACYLTRANSFERASE YKRP-RELATED"/>
    <property type="match status" value="1"/>
</dbReference>
<feature type="transmembrane region" description="Helical" evidence="1">
    <location>
        <begin position="174"/>
        <end position="192"/>
    </location>
</feature>
<feature type="domain" description="Acyltransferase 3" evidence="2">
    <location>
        <begin position="35"/>
        <end position="340"/>
    </location>
</feature>
<dbReference type="HOGENOM" id="CLU_023915_4_1_10"/>
<feature type="transmembrane region" description="Helical" evidence="1">
    <location>
        <begin position="230"/>
        <end position="252"/>
    </location>
</feature>
<accession>E1WWW9</accession>
<feature type="transmembrane region" description="Helical" evidence="1">
    <location>
        <begin position="264"/>
        <end position="281"/>
    </location>
</feature>
<evidence type="ECO:0000259" key="2">
    <source>
        <dbReference type="Pfam" id="PF01757"/>
    </source>
</evidence>
<feature type="transmembrane region" description="Helical" evidence="1">
    <location>
        <begin position="39"/>
        <end position="60"/>
    </location>
</feature>
<name>E1WWW9_BACF6</name>
<dbReference type="EMBL" id="FQ312004">
    <property type="protein sequence ID" value="CBW24145.1"/>
    <property type="molecule type" value="Genomic_DNA"/>
</dbReference>
<keyword evidence="3" id="KW-0808">Transferase</keyword>
<dbReference type="InterPro" id="IPR002656">
    <property type="entry name" value="Acyl_transf_3_dom"/>
</dbReference>
<reference evidence="3 4" key="1">
    <citation type="journal article" date="2010" name="Microbiology">
        <title>Twenty-eight divergent polysaccharide loci specifying within- and amongst-strain capsule diversity in three strains of Bacteroides fragilis.</title>
        <authorList>
            <person name="Patrick S."/>
            <person name="Blakely G.W."/>
            <person name="Houston S."/>
            <person name="Moore J."/>
            <person name="Abratt V.R."/>
            <person name="Bertalan M."/>
            <person name="Cerdeno-Tarraga A.M."/>
            <person name="Quail M.A."/>
            <person name="Corton N."/>
            <person name="Corton C."/>
            <person name="Bignell A."/>
            <person name="Barron A."/>
            <person name="Clark L."/>
            <person name="Bentley S.D."/>
            <person name="Parkhill J."/>
        </authorList>
    </citation>
    <scope>NUCLEOTIDE SEQUENCE [LARGE SCALE GENOMIC DNA]</scope>
    <source>
        <strain evidence="3 4">638R</strain>
    </source>
</reference>
<dbReference type="Proteomes" id="UP000008560">
    <property type="component" value="Chromosome"/>
</dbReference>
<feature type="transmembrane region" description="Helical" evidence="1">
    <location>
        <begin position="72"/>
        <end position="93"/>
    </location>
</feature>
<keyword evidence="1" id="KW-0812">Transmembrane</keyword>
<feature type="transmembrane region" description="Helical" evidence="1">
    <location>
        <begin position="99"/>
        <end position="117"/>
    </location>
</feature>
<dbReference type="PATRIC" id="fig|862962.3.peg.3832"/>
<dbReference type="PANTHER" id="PTHR37312">
    <property type="entry name" value="MEMBRANE-BOUND ACYLTRANSFERASE YKRP-RELATED"/>
    <property type="match status" value="1"/>
</dbReference>